<protein>
    <submittedName>
        <fullName evidence="1">Uncharacterized protein</fullName>
    </submittedName>
</protein>
<dbReference type="AlphaFoldDB" id="A0A6A4TQA0"/>
<gene>
    <name evidence="1" type="ORF">F2P81_001128</name>
</gene>
<reference evidence="1 2" key="1">
    <citation type="submission" date="2019-06" db="EMBL/GenBank/DDBJ databases">
        <title>Draft genomes of female and male turbot (Scophthalmus maximus).</title>
        <authorList>
            <person name="Xu H."/>
            <person name="Xu X.-W."/>
            <person name="Shao C."/>
            <person name="Chen S."/>
        </authorList>
    </citation>
    <scope>NUCLEOTIDE SEQUENCE [LARGE SCALE GENOMIC DNA]</scope>
    <source>
        <strain evidence="1">Ysfricsl-2016a</strain>
        <tissue evidence="1">Blood</tissue>
    </source>
</reference>
<sequence length="107" mass="12241">MDASCGDESPRHLASFTDACFPPGDADVDSTRRTSSERTEAECSRSELLWPKWNFLRSLPRPAVRRASVTLKPQRLSRLLFYLTKQLCDGFISIPVTLKSRRPDLWQ</sequence>
<organism evidence="1 2">
    <name type="scientific">Scophthalmus maximus</name>
    <name type="common">Turbot</name>
    <name type="synonym">Psetta maxima</name>
    <dbReference type="NCBI Taxonomy" id="52904"/>
    <lineage>
        <taxon>Eukaryota</taxon>
        <taxon>Metazoa</taxon>
        <taxon>Chordata</taxon>
        <taxon>Craniata</taxon>
        <taxon>Vertebrata</taxon>
        <taxon>Euteleostomi</taxon>
        <taxon>Actinopterygii</taxon>
        <taxon>Neopterygii</taxon>
        <taxon>Teleostei</taxon>
        <taxon>Neoteleostei</taxon>
        <taxon>Acanthomorphata</taxon>
        <taxon>Carangaria</taxon>
        <taxon>Pleuronectiformes</taxon>
        <taxon>Pleuronectoidei</taxon>
        <taxon>Scophthalmidae</taxon>
        <taxon>Scophthalmus</taxon>
    </lineage>
</organism>
<accession>A0A6A4TQA0</accession>
<evidence type="ECO:0000313" key="2">
    <source>
        <dbReference type="Proteomes" id="UP000438429"/>
    </source>
</evidence>
<proteinExistence type="predicted"/>
<evidence type="ECO:0000313" key="1">
    <source>
        <dbReference type="EMBL" id="KAF0047495.1"/>
    </source>
</evidence>
<dbReference type="Proteomes" id="UP000438429">
    <property type="component" value="Unassembled WGS sequence"/>
</dbReference>
<dbReference type="EMBL" id="VEVO01000001">
    <property type="protein sequence ID" value="KAF0047495.1"/>
    <property type="molecule type" value="Genomic_DNA"/>
</dbReference>
<comment type="caution">
    <text evidence="1">The sequence shown here is derived from an EMBL/GenBank/DDBJ whole genome shotgun (WGS) entry which is preliminary data.</text>
</comment>
<name>A0A6A4TQA0_SCOMX</name>